<dbReference type="RefSeq" id="WP_184972525.1">
    <property type="nucleotide sequence ID" value="NZ_JACHIN010000017.1"/>
</dbReference>
<gene>
    <name evidence="2" type="ORF">HNR40_008937</name>
</gene>
<proteinExistence type="predicted"/>
<evidence type="ECO:0000256" key="1">
    <source>
        <dbReference type="SAM" id="Phobius"/>
    </source>
</evidence>
<dbReference type="AlphaFoldDB" id="A0A7W8AEQ0"/>
<accession>A0A7W8AEQ0</accession>
<protein>
    <submittedName>
        <fullName evidence="2">Uncharacterized protein</fullName>
    </submittedName>
</protein>
<sequence>MADQFDVIEAGEKGRRRWIGIVVLVAVLAVPVVGLLASRAPEAEPPARPTAHPIPTLTTLTSAPNVLHAKAHAKGADEVIQVVFPHGLRADVRYPAELGLDDLGSRPFVGLWIAGGEFSQYRQLTAPYGGDIEVTRGEKPLRSFTGNVTLWPRPPGAGLVGQVMLFAFGPWRMAMYDRPAGMRFEQRMELATSLKGTVTKDGYLVLKSSGQIRLAAPGDGRRSDPVGPQLLFGGGSSDMLALVPTPGCRLPEVPNAMGMRGRHTESVCMGDFMVAASGSREFVRTAVSKIRITVK</sequence>
<keyword evidence="1" id="KW-1133">Transmembrane helix</keyword>
<dbReference type="Proteomes" id="UP000568380">
    <property type="component" value="Unassembled WGS sequence"/>
</dbReference>
<keyword evidence="3" id="KW-1185">Reference proteome</keyword>
<reference evidence="2 3" key="1">
    <citation type="submission" date="2020-08" db="EMBL/GenBank/DDBJ databases">
        <title>Genomic Encyclopedia of Type Strains, Phase IV (KMG-IV): sequencing the most valuable type-strain genomes for metagenomic binning, comparative biology and taxonomic classification.</title>
        <authorList>
            <person name="Goeker M."/>
        </authorList>
    </citation>
    <scope>NUCLEOTIDE SEQUENCE [LARGE SCALE GENOMIC DNA]</scope>
    <source>
        <strain evidence="2 3">DSM 45385</strain>
    </source>
</reference>
<feature type="transmembrane region" description="Helical" evidence="1">
    <location>
        <begin position="18"/>
        <end position="37"/>
    </location>
</feature>
<evidence type="ECO:0000313" key="3">
    <source>
        <dbReference type="Proteomes" id="UP000568380"/>
    </source>
</evidence>
<evidence type="ECO:0000313" key="2">
    <source>
        <dbReference type="EMBL" id="MBB5083433.1"/>
    </source>
</evidence>
<organism evidence="2 3">
    <name type="scientific">Nonomuraea endophytica</name>
    <dbReference type="NCBI Taxonomy" id="714136"/>
    <lineage>
        <taxon>Bacteria</taxon>
        <taxon>Bacillati</taxon>
        <taxon>Actinomycetota</taxon>
        <taxon>Actinomycetes</taxon>
        <taxon>Streptosporangiales</taxon>
        <taxon>Streptosporangiaceae</taxon>
        <taxon>Nonomuraea</taxon>
    </lineage>
</organism>
<name>A0A7W8AEQ0_9ACTN</name>
<dbReference type="EMBL" id="JACHIN010000017">
    <property type="protein sequence ID" value="MBB5083433.1"/>
    <property type="molecule type" value="Genomic_DNA"/>
</dbReference>
<keyword evidence="1" id="KW-0472">Membrane</keyword>
<comment type="caution">
    <text evidence="2">The sequence shown here is derived from an EMBL/GenBank/DDBJ whole genome shotgun (WGS) entry which is preliminary data.</text>
</comment>
<keyword evidence="1" id="KW-0812">Transmembrane</keyword>